<dbReference type="KEGG" id="sphk:SKP52_10240"/>
<dbReference type="PANTHER" id="PTHR43028:SF5">
    <property type="entry name" value="3'(2'),5'-BISPHOSPHATE NUCLEOTIDASE 1"/>
    <property type="match status" value="1"/>
</dbReference>
<gene>
    <name evidence="2" type="ORF">SKP52_10240</name>
</gene>
<feature type="binding site" evidence="1">
    <location>
        <position position="85"/>
    </location>
    <ligand>
        <name>Mg(2+)</name>
        <dbReference type="ChEBI" id="CHEBI:18420"/>
        <label>1</label>
        <note>catalytic</note>
    </ligand>
</feature>
<keyword evidence="1" id="KW-0479">Metal-binding</keyword>
<keyword evidence="3" id="KW-1185">Reference proteome</keyword>
<dbReference type="Gene3D" id="3.30.540.10">
    <property type="entry name" value="Fructose-1,6-Bisphosphatase, subunit A, domain 1"/>
    <property type="match status" value="1"/>
</dbReference>
<dbReference type="InterPro" id="IPR000760">
    <property type="entry name" value="Inositol_monophosphatase-like"/>
</dbReference>
<dbReference type="Pfam" id="PF00459">
    <property type="entry name" value="Inositol_P"/>
    <property type="match status" value="1"/>
</dbReference>
<reference evidence="2 3" key="1">
    <citation type="journal article" date="2015" name="Int. J. Syst. Evol. Microbiol.">
        <title>Description of Sphingopyxis fribergensis sp. nov. - a soil bacterium with the ability to degrade styrene and phenylacetic acid.</title>
        <authorList>
            <person name="Oelschlagel M."/>
            <person name="Ruckert C."/>
            <person name="Kalinowski J."/>
            <person name="Schmidt G."/>
            <person name="Schlomann M."/>
            <person name="Tischler D."/>
        </authorList>
    </citation>
    <scope>NUCLEOTIDE SEQUENCE [LARGE SCALE GENOMIC DNA]</scope>
    <source>
        <strain evidence="2 3">Kp5.2</strain>
    </source>
</reference>
<comment type="cofactor">
    <cofactor evidence="1">
        <name>Mg(2+)</name>
        <dbReference type="ChEBI" id="CHEBI:18420"/>
    </cofactor>
</comment>
<feature type="binding site" evidence="1">
    <location>
        <position position="64"/>
    </location>
    <ligand>
        <name>Mg(2+)</name>
        <dbReference type="ChEBI" id="CHEBI:18420"/>
        <label>1</label>
        <note>catalytic</note>
    </ligand>
</feature>
<dbReference type="RefSeq" id="WP_039574496.1">
    <property type="nucleotide sequence ID" value="NZ_CP009122.1"/>
</dbReference>
<dbReference type="GO" id="GO:0008441">
    <property type="term" value="F:3'(2'),5'-bisphosphate nucleotidase activity"/>
    <property type="evidence" value="ECO:0007669"/>
    <property type="project" value="TreeGrafter"/>
</dbReference>
<dbReference type="SUPFAM" id="SSF56655">
    <property type="entry name" value="Carbohydrate phosphatase"/>
    <property type="match status" value="1"/>
</dbReference>
<sequence length="249" mass="26272">MGAGETDEQLAERLAAAAGAILLDLRAEGELEGKALGLAGDQQANAMLCREIRAARPDDALLSEEEKDSLVRCGQSRVWIVDPLDGTREYGERRGDWAVHVALAVDGVATVGAVALPALGVTLTSGTPVALKPANEPLRMLVSRTRPAAEAVFVAEKLGAELVAMGSAGAKAMAVVRGEADIYLHTGGQYEWDNCAPVAVAQAAGLHVSRVDGSPIRYNNPDTYLPDLLICRKEFADEVLRLAGQYSPD</sequence>
<evidence type="ECO:0000256" key="1">
    <source>
        <dbReference type="PIRSR" id="PIRSR600760-2"/>
    </source>
</evidence>
<keyword evidence="1" id="KW-0460">Magnesium</keyword>
<dbReference type="Gene3D" id="3.40.190.80">
    <property type="match status" value="1"/>
</dbReference>
<feature type="binding site" evidence="1">
    <location>
        <position position="193"/>
    </location>
    <ligand>
        <name>Mg(2+)</name>
        <dbReference type="ChEBI" id="CHEBI:18420"/>
        <label>1</label>
        <note>catalytic</note>
    </ligand>
</feature>
<dbReference type="STRING" id="1515612.SKP52_10240"/>
<proteinExistence type="predicted"/>
<dbReference type="AlphaFoldDB" id="A0A0A7PG45"/>
<dbReference type="GO" id="GO:0046872">
    <property type="term" value="F:metal ion binding"/>
    <property type="evidence" value="ECO:0007669"/>
    <property type="project" value="UniProtKB-KW"/>
</dbReference>
<accession>A0A0A7PG45</accession>
<dbReference type="CDD" id="cd01638">
    <property type="entry name" value="CysQ"/>
    <property type="match status" value="1"/>
</dbReference>
<dbReference type="Proteomes" id="UP000030907">
    <property type="component" value="Chromosome"/>
</dbReference>
<name>A0A0A7PG45_9SPHN</name>
<dbReference type="HOGENOM" id="CLU_071517_0_0_5"/>
<dbReference type="PANTHER" id="PTHR43028">
    <property type="entry name" value="3'(2'),5'-BISPHOSPHATE NUCLEOTIDASE 1"/>
    <property type="match status" value="1"/>
</dbReference>
<feature type="binding site" evidence="1">
    <location>
        <position position="82"/>
    </location>
    <ligand>
        <name>Mg(2+)</name>
        <dbReference type="ChEBI" id="CHEBI:18420"/>
        <label>1</label>
        <note>catalytic</note>
    </ligand>
</feature>
<dbReference type="EMBL" id="CP009122">
    <property type="protein sequence ID" value="AJA08954.1"/>
    <property type="molecule type" value="Genomic_DNA"/>
</dbReference>
<dbReference type="GO" id="GO:0050427">
    <property type="term" value="P:3'-phosphoadenosine 5'-phosphosulfate metabolic process"/>
    <property type="evidence" value="ECO:0007669"/>
    <property type="project" value="TreeGrafter"/>
</dbReference>
<dbReference type="GO" id="GO:0000103">
    <property type="term" value="P:sulfate assimilation"/>
    <property type="evidence" value="ECO:0007669"/>
    <property type="project" value="TreeGrafter"/>
</dbReference>
<feature type="binding site" evidence="1">
    <location>
        <position position="84"/>
    </location>
    <ligand>
        <name>Mg(2+)</name>
        <dbReference type="ChEBI" id="CHEBI:18420"/>
        <label>1</label>
        <note>catalytic</note>
    </ligand>
</feature>
<organism evidence="2 3">
    <name type="scientific">Sphingopyxis fribergensis</name>
    <dbReference type="NCBI Taxonomy" id="1515612"/>
    <lineage>
        <taxon>Bacteria</taxon>
        <taxon>Pseudomonadati</taxon>
        <taxon>Pseudomonadota</taxon>
        <taxon>Alphaproteobacteria</taxon>
        <taxon>Sphingomonadales</taxon>
        <taxon>Sphingomonadaceae</taxon>
        <taxon>Sphingopyxis</taxon>
    </lineage>
</organism>
<dbReference type="OrthoDB" id="9785695at2"/>
<dbReference type="InterPro" id="IPR050725">
    <property type="entry name" value="CysQ/Inositol_MonoPase"/>
</dbReference>
<protein>
    <submittedName>
        <fullName evidence="2">Inositol monophosphatase</fullName>
    </submittedName>
</protein>
<evidence type="ECO:0000313" key="2">
    <source>
        <dbReference type="EMBL" id="AJA08954.1"/>
    </source>
</evidence>
<evidence type="ECO:0000313" key="3">
    <source>
        <dbReference type="Proteomes" id="UP000030907"/>
    </source>
</evidence>